<dbReference type="FunFam" id="3.40.630.170:FF:000003">
    <property type="entry name" value="Glycylpeptide N-tetradecanoyltransferase"/>
    <property type="match status" value="1"/>
</dbReference>
<dbReference type="EMBL" id="LWCA01000012">
    <property type="protein sequence ID" value="OAF71969.1"/>
    <property type="molecule type" value="Genomic_DNA"/>
</dbReference>
<reference evidence="9 10" key="1">
    <citation type="submission" date="2016-04" db="EMBL/GenBank/DDBJ databases">
        <title>The genome of Intoshia linei affirms orthonectids as highly simplified spiralians.</title>
        <authorList>
            <person name="Mikhailov K.V."/>
            <person name="Slusarev G.S."/>
            <person name="Nikitin M.A."/>
            <person name="Logacheva M.D."/>
            <person name="Penin A."/>
            <person name="Aleoshin V."/>
            <person name="Panchin Y.V."/>
        </authorList>
    </citation>
    <scope>NUCLEOTIDE SEQUENCE [LARGE SCALE GENOMIC DNA]</scope>
    <source>
        <strain evidence="9">Intl2013</strain>
        <tissue evidence="9">Whole animal</tissue>
    </source>
</reference>
<dbReference type="Gene3D" id="3.40.630.170">
    <property type="match status" value="1"/>
</dbReference>
<dbReference type="InterPro" id="IPR022676">
    <property type="entry name" value="NMT_N"/>
</dbReference>
<evidence type="ECO:0000313" key="9">
    <source>
        <dbReference type="EMBL" id="OAF71969.1"/>
    </source>
</evidence>
<comment type="caution">
    <text evidence="9">The sequence shown here is derived from an EMBL/GenBank/DDBJ whole genome shotgun (WGS) entry which is preliminary data.</text>
</comment>
<evidence type="ECO:0000259" key="8">
    <source>
        <dbReference type="Pfam" id="PF02799"/>
    </source>
</evidence>
<evidence type="ECO:0000313" key="10">
    <source>
        <dbReference type="Proteomes" id="UP000078046"/>
    </source>
</evidence>
<evidence type="ECO:0000256" key="4">
    <source>
        <dbReference type="ARBA" id="ARBA00023315"/>
    </source>
</evidence>
<dbReference type="InterPro" id="IPR016181">
    <property type="entry name" value="Acyl_CoA_acyltransferase"/>
</dbReference>
<dbReference type="Proteomes" id="UP000078046">
    <property type="component" value="Unassembled WGS sequence"/>
</dbReference>
<dbReference type="InterPro" id="IPR000903">
    <property type="entry name" value="NMT"/>
</dbReference>
<feature type="domain" description="Glycylpeptide N-tetradecanoyltransferase N-terminal" evidence="7">
    <location>
        <begin position="68"/>
        <end position="222"/>
    </location>
</feature>
<evidence type="ECO:0000256" key="3">
    <source>
        <dbReference type="ARBA" id="ARBA00022679"/>
    </source>
</evidence>
<dbReference type="PANTHER" id="PTHR11377">
    <property type="entry name" value="N-MYRISTOYL TRANSFERASE"/>
    <property type="match status" value="1"/>
</dbReference>
<dbReference type="OrthoDB" id="60315at2759"/>
<comment type="similarity">
    <text evidence="1 6">Belongs to the NMT family.</text>
</comment>
<dbReference type="AlphaFoldDB" id="A0A177BCD5"/>
<dbReference type="InterPro" id="IPR022678">
    <property type="entry name" value="NMT_CS"/>
</dbReference>
<dbReference type="SUPFAM" id="SSF55729">
    <property type="entry name" value="Acyl-CoA N-acyltransferases (Nat)"/>
    <property type="match status" value="2"/>
</dbReference>
<dbReference type="Pfam" id="PF01233">
    <property type="entry name" value="NMT"/>
    <property type="match status" value="1"/>
</dbReference>
<dbReference type="GO" id="GO:0004379">
    <property type="term" value="F:glycylpeptide N-tetradecanoyltransferase activity"/>
    <property type="evidence" value="ECO:0007669"/>
    <property type="project" value="UniProtKB-EC"/>
</dbReference>
<name>A0A177BCD5_9BILA</name>
<dbReference type="GO" id="GO:0005737">
    <property type="term" value="C:cytoplasm"/>
    <property type="evidence" value="ECO:0007669"/>
    <property type="project" value="TreeGrafter"/>
</dbReference>
<gene>
    <name evidence="9" type="ORF">A3Q56_00260</name>
</gene>
<evidence type="ECO:0000256" key="2">
    <source>
        <dbReference type="ARBA" id="ARBA00012923"/>
    </source>
</evidence>
<evidence type="ECO:0000259" key="7">
    <source>
        <dbReference type="Pfam" id="PF01233"/>
    </source>
</evidence>
<dbReference type="Pfam" id="PF02799">
    <property type="entry name" value="NMT_C"/>
    <property type="match status" value="1"/>
</dbReference>
<accession>A0A177BCD5</accession>
<dbReference type="PROSITE" id="PS00976">
    <property type="entry name" value="NMT_2"/>
    <property type="match status" value="1"/>
</dbReference>
<sequence length="422" mass="49845">MSKSVILKKINQILYNNPINPYVKEQEKLEAALKLLDIKTEKPHKFWKTQPVRQTQSDEFINECIEIKNIDNIKTEPYQIPDGFEWYVMDINDPEEMKKLYELLKLNYVEDEDCLFRFNYSINFLKWALSPPNWKRDWHLCVRGIKKKNLLGFISAIPQNVCIHKQKIESVEVNFLCVHRKLRSKHMAPILIKEITRRVNLSGIFQAFYTAGIRLPTPIAKCTYYHRSLNCAKLSDVKFYCITKNMNLRRLIKLNRLPEQNDSRFVPMGTDHTPQAHELLMNYLKNKNLYPNYNLDEFNYWFLPQESIVYSYIVKKDDKITDFISYYLVQSSVLNNERYDTLTAAYLFFVINDTLSLNDLVKEALISAKKNGADAFNALDCMENDQFFKELKFGKGDGNLHYYAFNWNCSYIDKQNVGMILL</sequence>
<dbReference type="PIRSF" id="PIRSF015892">
    <property type="entry name" value="N-myristl_transf"/>
    <property type="match status" value="1"/>
</dbReference>
<evidence type="ECO:0000256" key="6">
    <source>
        <dbReference type="RuleBase" id="RU004178"/>
    </source>
</evidence>
<evidence type="ECO:0000256" key="5">
    <source>
        <dbReference type="RuleBase" id="RU000586"/>
    </source>
</evidence>
<comment type="function">
    <text evidence="5">Adds a myristoyl group to the N-terminal glycine residue of certain cellular proteins.</text>
</comment>
<organism evidence="9 10">
    <name type="scientific">Intoshia linei</name>
    <dbReference type="NCBI Taxonomy" id="1819745"/>
    <lineage>
        <taxon>Eukaryota</taxon>
        <taxon>Metazoa</taxon>
        <taxon>Spiralia</taxon>
        <taxon>Lophotrochozoa</taxon>
        <taxon>Mesozoa</taxon>
        <taxon>Orthonectida</taxon>
        <taxon>Rhopaluridae</taxon>
        <taxon>Intoshia</taxon>
    </lineage>
</organism>
<keyword evidence="10" id="KW-1185">Reference proteome</keyword>
<feature type="domain" description="Glycylpeptide N-tetradecanoyltransferase C-terminal" evidence="8">
    <location>
        <begin position="236"/>
        <end position="414"/>
    </location>
</feature>
<keyword evidence="3 5" id="KW-0808">Transferase</keyword>
<dbReference type="PANTHER" id="PTHR11377:SF5">
    <property type="entry name" value="GLYCYLPEPTIDE N-TETRADECANOYLTRANSFERASE"/>
    <property type="match status" value="1"/>
</dbReference>
<dbReference type="EC" id="2.3.1.97" evidence="2 5"/>
<evidence type="ECO:0000256" key="1">
    <source>
        <dbReference type="ARBA" id="ARBA00009469"/>
    </source>
</evidence>
<comment type="catalytic activity">
    <reaction evidence="5">
        <text>N-terminal glycyl-[protein] + tetradecanoyl-CoA = N-tetradecanoylglycyl-[protein] + CoA + H(+)</text>
        <dbReference type="Rhea" id="RHEA:15521"/>
        <dbReference type="Rhea" id="RHEA-COMP:12666"/>
        <dbReference type="Rhea" id="RHEA-COMP:12667"/>
        <dbReference type="ChEBI" id="CHEBI:15378"/>
        <dbReference type="ChEBI" id="CHEBI:57287"/>
        <dbReference type="ChEBI" id="CHEBI:57385"/>
        <dbReference type="ChEBI" id="CHEBI:64723"/>
        <dbReference type="ChEBI" id="CHEBI:133050"/>
        <dbReference type="EC" id="2.3.1.97"/>
    </reaction>
</comment>
<protein>
    <recommendedName>
        <fullName evidence="2 5">Glycylpeptide N-tetradecanoyltransferase</fullName>
        <ecNumber evidence="2 5">2.3.1.97</ecNumber>
    </recommendedName>
</protein>
<keyword evidence="4 5" id="KW-0012">Acyltransferase</keyword>
<proteinExistence type="inferred from homology"/>
<dbReference type="InterPro" id="IPR022677">
    <property type="entry name" value="NMT_C"/>
</dbReference>